<evidence type="ECO:0000256" key="1">
    <source>
        <dbReference type="SAM" id="Phobius"/>
    </source>
</evidence>
<keyword evidence="1" id="KW-0472">Membrane</keyword>
<dbReference type="Pfam" id="PF10531">
    <property type="entry name" value="SLBB"/>
    <property type="match status" value="1"/>
</dbReference>
<evidence type="ECO:0000313" key="3">
    <source>
        <dbReference type="EMBL" id="MET3682475.1"/>
    </source>
</evidence>
<dbReference type="SMART" id="SM00278">
    <property type="entry name" value="HhH1"/>
    <property type="match status" value="2"/>
</dbReference>
<dbReference type="InterPro" id="IPR004509">
    <property type="entry name" value="Competence_ComEA_HhH"/>
</dbReference>
<protein>
    <submittedName>
        <fullName evidence="3">Competence protein ComEA</fullName>
    </submittedName>
</protein>
<dbReference type="Gene3D" id="1.10.150.310">
    <property type="entry name" value="Tex RuvX-like domain-like"/>
    <property type="match status" value="1"/>
</dbReference>
<dbReference type="Gene3D" id="3.10.560.10">
    <property type="entry name" value="Outer membrane lipoprotein wza domain like"/>
    <property type="match status" value="1"/>
</dbReference>
<dbReference type="SUPFAM" id="SSF47781">
    <property type="entry name" value="RuvA domain 2-like"/>
    <property type="match status" value="1"/>
</dbReference>
<feature type="domain" description="Helix-hairpin-helix DNA-binding motif class 1" evidence="2">
    <location>
        <begin position="173"/>
        <end position="192"/>
    </location>
</feature>
<dbReference type="PANTHER" id="PTHR21180">
    <property type="entry name" value="ENDONUCLEASE/EXONUCLEASE/PHOSPHATASE FAMILY DOMAIN-CONTAINING PROTEIN 1"/>
    <property type="match status" value="1"/>
</dbReference>
<dbReference type="InterPro" id="IPR003583">
    <property type="entry name" value="Hlx-hairpin-Hlx_DNA-bd_motif"/>
</dbReference>
<dbReference type="InterPro" id="IPR051675">
    <property type="entry name" value="Endo/Exo/Phosphatase_dom_1"/>
</dbReference>
<dbReference type="Pfam" id="PF12836">
    <property type="entry name" value="HHH_3"/>
    <property type="match status" value="1"/>
</dbReference>
<sequence length="196" mass="21844">MLIPKKWIIIIVIVMCVMLVSFIQSSQDSNEVDMTIAQEETTVLEDDSQVEQGDVQKEWLVDIKGAINIPGVYHMKEGDRVVDVIETAGGLTDDADSYQVNLAQLVYDEMVIVVPFQQENGEVSSVDMTIDQDKIRINHASVDELTVLPGIGNAKAQTIIDYRDEHGPFQSPEDLLNISGIGEKTLERIRDDIMVP</sequence>
<keyword evidence="1" id="KW-1133">Transmembrane helix</keyword>
<feature type="domain" description="Helix-hairpin-helix DNA-binding motif class 1" evidence="2">
    <location>
        <begin position="143"/>
        <end position="162"/>
    </location>
</feature>
<dbReference type="EMBL" id="JBEPMX010000002">
    <property type="protein sequence ID" value="MET3682475.1"/>
    <property type="molecule type" value="Genomic_DNA"/>
</dbReference>
<gene>
    <name evidence="3" type="ORF">ABID56_000556</name>
</gene>
<dbReference type="PANTHER" id="PTHR21180:SF32">
    <property type="entry name" value="ENDONUCLEASE_EXONUCLEASE_PHOSPHATASE FAMILY DOMAIN-CONTAINING PROTEIN 1"/>
    <property type="match status" value="1"/>
</dbReference>
<organism evidence="3 4">
    <name type="scientific">Alkalibacillus flavidus</name>
    <dbReference type="NCBI Taxonomy" id="546021"/>
    <lineage>
        <taxon>Bacteria</taxon>
        <taxon>Bacillati</taxon>
        <taxon>Bacillota</taxon>
        <taxon>Bacilli</taxon>
        <taxon>Bacillales</taxon>
        <taxon>Bacillaceae</taxon>
        <taxon>Alkalibacillus</taxon>
    </lineage>
</organism>
<dbReference type="RefSeq" id="WP_354219083.1">
    <property type="nucleotide sequence ID" value="NZ_JBEPMX010000002.1"/>
</dbReference>
<keyword evidence="1" id="KW-0812">Transmembrane</keyword>
<proteinExistence type="predicted"/>
<accession>A0ABV2KSE5</accession>
<dbReference type="Proteomes" id="UP001549167">
    <property type="component" value="Unassembled WGS sequence"/>
</dbReference>
<keyword evidence="4" id="KW-1185">Reference proteome</keyword>
<evidence type="ECO:0000313" key="4">
    <source>
        <dbReference type="Proteomes" id="UP001549167"/>
    </source>
</evidence>
<dbReference type="NCBIfam" id="TIGR00426">
    <property type="entry name" value="competence protein ComEA helix-hairpin-helix repeat region"/>
    <property type="match status" value="1"/>
</dbReference>
<comment type="caution">
    <text evidence="3">The sequence shown here is derived from an EMBL/GenBank/DDBJ whole genome shotgun (WGS) entry which is preliminary data.</text>
</comment>
<reference evidence="3 4" key="1">
    <citation type="submission" date="2024-06" db="EMBL/GenBank/DDBJ databases">
        <title>Genomic Encyclopedia of Type Strains, Phase IV (KMG-IV): sequencing the most valuable type-strain genomes for metagenomic binning, comparative biology and taxonomic classification.</title>
        <authorList>
            <person name="Goeker M."/>
        </authorList>
    </citation>
    <scope>NUCLEOTIDE SEQUENCE [LARGE SCALE GENOMIC DNA]</scope>
    <source>
        <strain evidence="3 4">DSM 23520</strain>
    </source>
</reference>
<name>A0ABV2KSE5_9BACI</name>
<dbReference type="InterPro" id="IPR010994">
    <property type="entry name" value="RuvA_2-like"/>
</dbReference>
<dbReference type="InterPro" id="IPR019554">
    <property type="entry name" value="Soluble_ligand-bd"/>
</dbReference>
<evidence type="ECO:0000259" key="2">
    <source>
        <dbReference type="SMART" id="SM00278"/>
    </source>
</evidence>
<feature type="transmembrane region" description="Helical" evidence="1">
    <location>
        <begin position="7"/>
        <end position="24"/>
    </location>
</feature>